<gene>
    <name evidence="2" type="ORF">GPM918_LOCUS9402</name>
    <name evidence="3" type="ORF">OVA965_LOCUS27642</name>
    <name evidence="4" type="ORF">SRO942_LOCUS9399</name>
    <name evidence="5" type="ORF">TMI583_LOCUS28387</name>
</gene>
<dbReference type="AlphaFoldDB" id="A0A814AJ25"/>
<organism evidence="2 6">
    <name type="scientific">Didymodactylos carnosus</name>
    <dbReference type="NCBI Taxonomy" id="1234261"/>
    <lineage>
        <taxon>Eukaryota</taxon>
        <taxon>Metazoa</taxon>
        <taxon>Spiralia</taxon>
        <taxon>Gnathifera</taxon>
        <taxon>Rotifera</taxon>
        <taxon>Eurotatoria</taxon>
        <taxon>Bdelloidea</taxon>
        <taxon>Philodinida</taxon>
        <taxon>Philodinidae</taxon>
        <taxon>Didymodactylos</taxon>
    </lineage>
</organism>
<comment type="caution">
    <text evidence="2">The sequence shown here is derived from an EMBL/GenBank/DDBJ whole genome shotgun (WGS) entry which is preliminary data.</text>
</comment>
<evidence type="ECO:0000313" key="6">
    <source>
        <dbReference type="Proteomes" id="UP000663829"/>
    </source>
</evidence>
<evidence type="ECO:0000313" key="4">
    <source>
        <dbReference type="EMBL" id="CAF3696193.1"/>
    </source>
</evidence>
<dbReference type="InterPro" id="IPR018870">
    <property type="entry name" value="Tti2"/>
</dbReference>
<sequence>MESIIDDKLSKMLTDWSSQIKSYCLFGEKFDQNEQKQPVYSRKRILKEFFTLEEQILRILNDYSHYETLPKSLFNLDWLGSLLLLLLEHSSLTFNTDHLISSSSGFDHHLSSTATINNEFVKSIEYTPNLSSISWSSEQLQQYSSKLLDLLFKLIRVSSLQQLLLVHVYSNQKQDELLLSGCFHLLTPFLMKSNYEIYPVTFHCFVLLVRSIYRPLVSDYIHHIFPGCLIALDDYRLDMKIIGLYLLNHLYEQCTSTDLTLFNRSNVVSHALEHNLHVRQTPFIEYLLLFLFKWLSLIEPDIYCSKHQYQHTSLILERLIQDTFLETTIKYRQILIHIIQLYIERLQLFTCRHLKQLIDQIDDCMENRQLRYMGLKLMKTIFRELTPRINTHRNEFMKIIVRCIFKHVHEQDYLTQSTTDNVDQLLITCACELNIYTDNYVIDAIKTLINVEQLEVRYRDKLDDLLMKVVKSKEEFI</sequence>
<keyword evidence="6" id="KW-1185">Reference proteome</keyword>
<reference evidence="2" key="1">
    <citation type="submission" date="2021-02" db="EMBL/GenBank/DDBJ databases">
        <authorList>
            <person name="Nowell W R."/>
        </authorList>
    </citation>
    <scope>NUCLEOTIDE SEQUENCE</scope>
</reference>
<dbReference type="EMBL" id="CAJOBA010039942">
    <property type="protein sequence ID" value="CAF4085906.1"/>
    <property type="molecule type" value="Genomic_DNA"/>
</dbReference>
<dbReference type="EMBL" id="CAJOBC010001744">
    <property type="protein sequence ID" value="CAF3696193.1"/>
    <property type="molecule type" value="Genomic_DNA"/>
</dbReference>
<dbReference type="OrthoDB" id="10017580at2759"/>
<evidence type="ECO:0000313" key="2">
    <source>
        <dbReference type="EMBL" id="CAF0916128.1"/>
    </source>
</evidence>
<dbReference type="SUPFAM" id="SSF48371">
    <property type="entry name" value="ARM repeat"/>
    <property type="match status" value="1"/>
</dbReference>
<dbReference type="GO" id="GO:0110078">
    <property type="term" value="C:TTT Hsp90 cochaperone complex"/>
    <property type="evidence" value="ECO:0007669"/>
    <property type="project" value="InterPro"/>
</dbReference>
<evidence type="ECO:0000256" key="1">
    <source>
        <dbReference type="ARBA" id="ARBA00034736"/>
    </source>
</evidence>
<dbReference type="EMBL" id="CAJNOK010018381">
    <property type="protein sequence ID" value="CAF1281129.1"/>
    <property type="molecule type" value="Genomic_DNA"/>
</dbReference>
<evidence type="ECO:0000313" key="5">
    <source>
        <dbReference type="EMBL" id="CAF4085906.1"/>
    </source>
</evidence>
<dbReference type="Proteomes" id="UP000663829">
    <property type="component" value="Unassembled WGS sequence"/>
</dbReference>
<proteinExistence type="inferred from homology"/>
<dbReference type="InterPro" id="IPR016024">
    <property type="entry name" value="ARM-type_fold"/>
</dbReference>
<comment type="similarity">
    <text evidence="1">Belongs to the TTI2 family.</text>
</comment>
<dbReference type="GO" id="GO:0005829">
    <property type="term" value="C:cytosol"/>
    <property type="evidence" value="ECO:0007669"/>
    <property type="project" value="TreeGrafter"/>
</dbReference>
<dbReference type="PANTHER" id="PTHR32226:SF2">
    <property type="entry name" value="TELO2-INTERACTING PROTEIN 2"/>
    <property type="match status" value="1"/>
</dbReference>
<dbReference type="Proteomes" id="UP000682733">
    <property type="component" value="Unassembled WGS sequence"/>
</dbReference>
<dbReference type="Proteomes" id="UP000681722">
    <property type="component" value="Unassembled WGS sequence"/>
</dbReference>
<evidence type="ECO:0000313" key="3">
    <source>
        <dbReference type="EMBL" id="CAF1281129.1"/>
    </source>
</evidence>
<protein>
    <submittedName>
        <fullName evidence="2">Uncharacterized protein</fullName>
    </submittedName>
</protein>
<dbReference type="PANTHER" id="PTHR32226">
    <property type="entry name" value="TELO2-INTERACTING PROTEIN 2"/>
    <property type="match status" value="1"/>
</dbReference>
<dbReference type="Proteomes" id="UP000677228">
    <property type="component" value="Unassembled WGS sequence"/>
</dbReference>
<accession>A0A814AJ25</accession>
<name>A0A814AJ25_9BILA</name>
<dbReference type="EMBL" id="CAJNOQ010001745">
    <property type="protein sequence ID" value="CAF0916128.1"/>
    <property type="molecule type" value="Genomic_DNA"/>
</dbReference>
<dbReference type="GO" id="GO:0005634">
    <property type="term" value="C:nucleus"/>
    <property type="evidence" value="ECO:0007669"/>
    <property type="project" value="TreeGrafter"/>
</dbReference>